<dbReference type="PROSITE" id="PS50850">
    <property type="entry name" value="MFS"/>
    <property type="match status" value="1"/>
</dbReference>
<dbReference type="GO" id="GO:0022857">
    <property type="term" value="F:transmembrane transporter activity"/>
    <property type="evidence" value="ECO:0007669"/>
    <property type="project" value="InterPro"/>
</dbReference>
<dbReference type="SUPFAM" id="SSF103473">
    <property type="entry name" value="MFS general substrate transporter"/>
    <property type="match status" value="1"/>
</dbReference>
<dbReference type="EMBL" id="CP002000">
    <property type="protein sequence ID" value="ADJ43214.1"/>
    <property type="molecule type" value="Genomic_DNA"/>
</dbReference>
<dbReference type="GeneID" id="92869192"/>
<dbReference type="GO" id="GO:0005886">
    <property type="term" value="C:plasma membrane"/>
    <property type="evidence" value="ECO:0007669"/>
    <property type="project" value="UniProtKB-SubCell"/>
</dbReference>
<feature type="transmembrane region" description="Helical" evidence="8">
    <location>
        <begin position="300"/>
        <end position="321"/>
    </location>
</feature>
<feature type="transmembrane region" description="Helical" evidence="8">
    <location>
        <begin position="79"/>
        <end position="98"/>
    </location>
</feature>
<dbReference type="InterPro" id="IPR020846">
    <property type="entry name" value="MFS_dom"/>
</dbReference>
<feature type="domain" description="Major facilitator superfamily (MFS) profile" evidence="9">
    <location>
        <begin position="14"/>
        <end position="452"/>
    </location>
</feature>
<dbReference type="HOGENOM" id="CLU_000960_22_3_11"/>
<evidence type="ECO:0000256" key="6">
    <source>
        <dbReference type="ARBA" id="ARBA00022989"/>
    </source>
</evidence>
<accession>A0A0H3CZ46</accession>
<dbReference type="InterPro" id="IPR004638">
    <property type="entry name" value="EmrB-like"/>
</dbReference>
<evidence type="ECO:0000256" key="4">
    <source>
        <dbReference type="ARBA" id="ARBA00022475"/>
    </source>
</evidence>
<keyword evidence="3" id="KW-0813">Transport</keyword>
<keyword evidence="6 8" id="KW-1133">Transmembrane helix</keyword>
<dbReference type="Proteomes" id="UP000000328">
    <property type="component" value="Chromosome"/>
</dbReference>
<comment type="similarity">
    <text evidence="2">Belongs to the major facilitator superfamily. TCR/Tet family.</text>
</comment>
<feature type="transmembrane region" description="Helical" evidence="8">
    <location>
        <begin position="426"/>
        <end position="447"/>
    </location>
</feature>
<keyword evidence="5 8" id="KW-0812">Transmembrane</keyword>
<comment type="subcellular location">
    <subcellularLocation>
        <location evidence="1">Cell membrane</location>
        <topology evidence="1">Multi-pass membrane protein</topology>
    </subcellularLocation>
</comment>
<evidence type="ECO:0000256" key="5">
    <source>
        <dbReference type="ARBA" id="ARBA00022692"/>
    </source>
</evidence>
<dbReference type="PANTHER" id="PTHR23501:SF197">
    <property type="entry name" value="COMD"/>
    <property type="match status" value="1"/>
</dbReference>
<dbReference type="PANTHER" id="PTHR23501">
    <property type="entry name" value="MAJOR FACILITATOR SUPERFAMILY"/>
    <property type="match status" value="1"/>
</dbReference>
<dbReference type="CDD" id="cd17502">
    <property type="entry name" value="MFS_Azr1_MDR_like"/>
    <property type="match status" value="1"/>
</dbReference>
<keyword evidence="4" id="KW-1003">Cell membrane</keyword>
<dbReference type="PRINTS" id="PR01036">
    <property type="entry name" value="TCRTETB"/>
</dbReference>
<gene>
    <name evidence="10" type="ordered locus">AMED_1400</name>
</gene>
<dbReference type="NCBIfam" id="TIGR00711">
    <property type="entry name" value="efflux_EmrB"/>
    <property type="match status" value="1"/>
</dbReference>
<name>A0A0H3CZ46_AMYMU</name>
<feature type="transmembrane region" description="Helical" evidence="8">
    <location>
        <begin position="141"/>
        <end position="159"/>
    </location>
</feature>
<dbReference type="AlphaFoldDB" id="A0A0H3CZ46"/>
<evidence type="ECO:0000256" key="8">
    <source>
        <dbReference type="SAM" id="Phobius"/>
    </source>
</evidence>
<evidence type="ECO:0000313" key="10">
    <source>
        <dbReference type="EMBL" id="ADJ43214.1"/>
    </source>
</evidence>
<dbReference type="Gene3D" id="1.20.1250.20">
    <property type="entry name" value="MFS general substrate transporter like domains"/>
    <property type="match status" value="1"/>
</dbReference>
<feature type="transmembrane region" description="Helical" evidence="8">
    <location>
        <begin position="49"/>
        <end position="67"/>
    </location>
</feature>
<feature type="transmembrane region" description="Helical" evidence="8">
    <location>
        <begin position="165"/>
        <end position="187"/>
    </location>
</feature>
<dbReference type="KEGG" id="amd:AMED_1400"/>
<proteinExistence type="inferred from homology"/>
<feature type="transmembrane region" description="Helical" evidence="8">
    <location>
        <begin position="104"/>
        <end position="129"/>
    </location>
</feature>
<feature type="transmembrane region" description="Helical" evidence="8">
    <location>
        <begin position="199"/>
        <end position="220"/>
    </location>
</feature>
<sequence length="464" mass="46934">MTLDVSLRPAVRPAMTALVLAVLLAALDQTIVATALPRIARDLGGFRDIAWITASYLLASTAATPLWGKLGDMLGRKRLYLLATTAFLVASALCGLAGDLPQLIAARALQGLAGGGMIVLTFALVGDIAAPADRGRYQGRFGSVYGVASIAGPLLGGLFTDHLSWRWAFLINVPVGLVAVVLAARALPAAVREPRRARVDYAGALLLAGAATALVLITSFGPRWGWTSPGTPALAAAAIVLIGLVVPVERRAAAPVLPPAMFTSRTVVLAAIVGLIANVAMFSVLVYLPTYLQVVDGVSATLSGVHLLPLVLGLVVSQSLAGRWVADPARVRVVLVTGMALNVAGLLLLSTLAPGTAQLALIGYFAVTGVGIGMVPMVALTAAQNAVPAAGIGAASAVVTFARSIGAAFGVAVFGSLLGEDVAGHIGGAFLALTPVVLLGTVLAALLKRPAQLSSATAANSPGS</sequence>
<evidence type="ECO:0000256" key="2">
    <source>
        <dbReference type="ARBA" id="ARBA00007520"/>
    </source>
</evidence>
<feature type="transmembrane region" description="Helical" evidence="8">
    <location>
        <begin position="267"/>
        <end position="288"/>
    </location>
</feature>
<protein>
    <submittedName>
        <fullName evidence="10">MFS transporter, multidrug efflux transporter</fullName>
    </submittedName>
</protein>
<dbReference type="InterPro" id="IPR011701">
    <property type="entry name" value="MFS"/>
</dbReference>
<feature type="transmembrane region" description="Helical" evidence="8">
    <location>
        <begin position="359"/>
        <end position="380"/>
    </location>
</feature>
<feature type="transmembrane region" description="Helical" evidence="8">
    <location>
        <begin position="333"/>
        <end position="353"/>
    </location>
</feature>
<feature type="transmembrane region" description="Helical" evidence="8">
    <location>
        <begin position="226"/>
        <end position="246"/>
    </location>
</feature>
<organism evidence="10 11">
    <name type="scientific">Amycolatopsis mediterranei (strain U-32)</name>
    <dbReference type="NCBI Taxonomy" id="749927"/>
    <lineage>
        <taxon>Bacteria</taxon>
        <taxon>Bacillati</taxon>
        <taxon>Actinomycetota</taxon>
        <taxon>Actinomycetes</taxon>
        <taxon>Pseudonocardiales</taxon>
        <taxon>Pseudonocardiaceae</taxon>
        <taxon>Amycolatopsis</taxon>
    </lineage>
</organism>
<reference evidence="10 11" key="1">
    <citation type="journal article" date="2010" name="Cell Res.">
        <title>Complete genome sequence of the rifamycin SV-producing Amycolatopsis mediterranei U32 revealed its genetic characteristics in phylogeny and metabolism.</title>
        <authorList>
            <person name="Zhao W."/>
            <person name="Zhong Y."/>
            <person name="Yuan H."/>
            <person name="Wang J."/>
            <person name="Zheng H."/>
            <person name="Wang Y."/>
            <person name="Cen X."/>
            <person name="Xu F."/>
            <person name="Bai J."/>
            <person name="Han X."/>
            <person name="Lu G."/>
            <person name="Zhu Y."/>
            <person name="Shao Z."/>
            <person name="Yan H."/>
            <person name="Li C."/>
            <person name="Peng N."/>
            <person name="Zhang Z."/>
            <person name="Zhang Y."/>
            <person name="Lin W."/>
            <person name="Fan Y."/>
            <person name="Qin Z."/>
            <person name="Hu Y."/>
            <person name="Zhu B."/>
            <person name="Wang S."/>
            <person name="Ding X."/>
            <person name="Zhao G.P."/>
        </authorList>
    </citation>
    <scope>NUCLEOTIDE SEQUENCE [LARGE SCALE GENOMIC DNA]</scope>
    <source>
        <strain evidence="11">U-32</strain>
    </source>
</reference>
<dbReference type="FunFam" id="1.20.1720.10:FF:000004">
    <property type="entry name" value="EmrB/QacA family drug resistance transporter"/>
    <property type="match status" value="1"/>
</dbReference>
<dbReference type="InterPro" id="IPR036259">
    <property type="entry name" value="MFS_trans_sf"/>
</dbReference>
<dbReference type="OrthoDB" id="7375466at2"/>
<dbReference type="Pfam" id="PF07690">
    <property type="entry name" value="MFS_1"/>
    <property type="match status" value="2"/>
</dbReference>
<evidence type="ECO:0000259" key="9">
    <source>
        <dbReference type="PROSITE" id="PS50850"/>
    </source>
</evidence>
<dbReference type="RefSeq" id="WP_013223302.1">
    <property type="nucleotide sequence ID" value="NC_014318.1"/>
</dbReference>
<evidence type="ECO:0000256" key="1">
    <source>
        <dbReference type="ARBA" id="ARBA00004651"/>
    </source>
</evidence>
<evidence type="ECO:0000313" key="11">
    <source>
        <dbReference type="Proteomes" id="UP000000328"/>
    </source>
</evidence>
<dbReference type="PATRIC" id="fig|749927.5.peg.1443"/>
<dbReference type="eggNOG" id="COG0477">
    <property type="taxonomic scope" value="Bacteria"/>
</dbReference>
<feature type="transmembrane region" description="Helical" evidence="8">
    <location>
        <begin position="392"/>
        <end position="414"/>
    </location>
</feature>
<evidence type="ECO:0000256" key="3">
    <source>
        <dbReference type="ARBA" id="ARBA00022448"/>
    </source>
</evidence>
<keyword evidence="7 8" id="KW-0472">Membrane</keyword>
<dbReference type="Gene3D" id="1.20.1720.10">
    <property type="entry name" value="Multidrug resistance protein D"/>
    <property type="match status" value="1"/>
</dbReference>
<evidence type="ECO:0000256" key="7">
    <source>
        <dbReference type="ARBA" id="ARBA00023136"/>
    </source>
</evidence>